<evidence type="ECO:0000256" key="4">
    <source>
        <dbReference type="ARBA" id="ARBA00022801"/>
    </source>
</evidence>
<dbReference type="SUPFAM" id="SSF64182">
    <property type="entry name" value="DHH phosphoesterases"/>
    <property type="match status" value="1"/>
</dbReference>
<dbReference type="EC" id="3.6.1.1" evidence="2"/>
<dbReference type="EMBL" id="JARFPL010000004">
    <property type="protein sequence ID" value="MDF0592324.1"/>
    <property type="molecule type" value="Genomic_DNA"/>
</dbReference>
<dbReference type="NCBIfam" id="NF003877">
    <property type="entry name" value="PRK05427.1"/>
    <property type="match status" value="1"/>
</dbReference>
<dbReference type="SMART" id="SM01131">
    <property type="entry name" value="DHHA2"/>
    <property type="match status" value="1"/>
</dbReference>
<dbReference type="Gene3D" id="3.90.1640.10">
    <property type="entry name" value="inorganic pyrophosphatase (n-terminal core)"/>
    <property type="match status" value="1"/>
</dbReference>
<evidence type="ECO:0000256" key="2">
    <source>
        <dbReference type="ARBA" id="ARBA00012146"/>
    </source>
</evidence>
<comment type="caution">
    <text evidence="9">The sequence shown here is derived from an EMBL/GenBank/DDBJ whole genome shotgun (WGS) entry which is preliminary data.</text>
</comment>
<dbReference type="RefSeq" id="WP_316968035.1">
    <property type="nucleotide sequence ID" value="NZ_JARFPL010000004.1"/>
</dbReference>
<evidence type="ECO:0000313" key="9">
    <source>
        <dbReference type="EMBL" id="MDF0592324.1"/>
    </source>
</evidence>
<organism evidence="9 10">
    <name type="scientific">Candidatus Methanocrinis alkalitolerans</name>
    <dbReference type="NCBI Taxonomy" id="3033395"/>
    <lineage>
        <taxon>Archaea</taxon>
        <taxon>Methanobacteriati</taxon>
        <taxon>Methanobacteriota</taxon>
        <taxon>Stenosarchaea group</taxon>
        <taxon>Methanomicrobia</taxon>
        <taxon>Methanotrichales</taxon>
        <taxon>Methanotrichaceae</taxon>
        <taxon>Methanocrinis</taxon>
    </lineage>
</organism>
<proteinExistence type="predicted"/>
<evidence type="ECO:0000313" key="10">
    <source>
        <dbReference type="Proteomes" id="UP001215956"/>
    </source>
</evidence>
<keyword evidence="4 9" id="KW-0378">Hydrolase</keyword>
<dbReference type="Gene3D" id="3.10.310.20">
    <property type="entry name" value="DHHA2 domain"/>
    <property type="match status" value="1"/>
</dbReference>
<evidence type="ECO:0000259" key="8">
    <source>
        <dbReference type="SMART" id="SM01131"/>
    </source>
</evidence>
<evidence type="ECO:0000256" key="6">
    <source>
        <dbReference type="ARBA" id="ARBA00032535"/>
    </source>
</evidence>
<gene>
    <name evidence="9" type="ORF">P0O24_01835</name>
</gene>
<dbReference type="Pfam" id="PF01368">
    <property type="entry name" value="DHH"/>
    <property type="match status" value="1"/>
</dbReference>
<evidence type="ECO:0000256" key="3">
    <source>
        <dbReference type="ARBA" id="ARBA00022723"/>
    </source>
</evidence>
<comment type="catalytic activity">
    <reaction evidence="7">
        <text>diphosphate + H2O = 2 phosphate + H(+)</text>
        <dbReference type="Rhea" id="RHEA:24576"/>
        <dbReference type="ChEBI" id="CHEBI:15377"/>
        <dbReference type="ChEBI" id="CHEBI:15378"/>
        <dbReference type="ChEBI" id="CHEBI:33019"/>
        <dbReference type="ChEBI" id="CHEBI:43474"/>
        <dbReference type="EC" id="3.6.1.1"/>
    </reaction>
</comment>
<comment type="cofactor">
    <cofactor evidence="1">
        <name>Mn(2+)</name>
        <dbReference type="ChEBI" id="CHEBI:29035"/>
    </cofactor>
</comment>
<dbReference type="InterPro" id="IPR038763">
    <property type="entry name" value="DHH_sf"/>
</dbReference>
<name>A0ABT5XC85_9EURY</name>
<dbReference type="InterPro" id="IPR038222">
    <property type="entry name" value="DHHA2_dom_sf"/>
</dbReference>
<evidence type="ECO:0000256" key="7">
    <source>
        <dbReference type="ARBA" id="ARBA00047820"/>
    </source>
</evidence>
<dbReference type="PANTHER" id="PTHR12112:SF22">
    <property type="entry name" value="MANGANESE-DEPENDENT INORGANIC PYROPHOSPHATASE-RELATED"/>
    <property type="match status" value="1"/>
</dbReference>
<feature type="domain" description="DHHA2" evidence="8">
    <location>
        <begin position="185"/>
        <end position="311"/>
    </location>
</feature>
<accession>A0ABT5XC85</accession>
<dbReference type="InterPro" id="IPR004097">
    <property type="entry name" value="DHHA2"/>
</dbReference>
<protein>
    <recommendedName>
        <fullName evidence="2">inorganic diphosphatase</fullName>
        <ecNumber evidence="2">3.6.1.1</ecNumber>
    </recommendedName>
    <alternativeName>
        <fullName evidence="6">Pyrophosphate phospho-hydrolase</fullName>
    </alternativeName>
</protein>
<keyword evidence="3" id="KW-0479">Metal-binding</keyword>
<dbReference type="Pfam" id="PF02833">
    <property type="entry name" value="DHHA2"/>
    <property type="match status" value="1"/>
</dbReference>
<sequence length="312" mass="34317">MFHLADNVYVVGHKSPDTDSVASAIAYANLKNQLGMPEIYIPAAAGEINSETKFVLERFSVPVPETITDGKGKKIVLVDHNEVGQAVDNIKEATLMEVIDHHKIGDIQTGSPIFFHNEPVGSTATIISAMYDQNGVNITKEMAGVMMSAILSDTVLFKSPTCTDKDKEQVEKLAKITGEDYMQYGIDMLTAKSDISSKTARDIVKGDYKHFDFAGTKAGVGQIEVMDLSVLAARKKEILEDMEKVRKEEGLSFVLIMLTDVMKEASDLLFVGTPVDKFEKAFEGKMENNSIYKKGVLSRKKQVIPPLEAAFK</sequence>
<dbReference type="InterPro" id="IPR001667">
    <property type="entry name" value="DDH_dom"/>
</dbReference>
<dbReference type="GO" id="GO:0004427">
    <property type="term" value="F:inorganic diphosphate phosphatase activity"/>
    <property type="evidence" value="ECO:0007669"/>
    <property type="project" value="UniProtKB-EC"/>
</dbReference>
<keyword evidence="5" id="KW-0464">Manganese</keyword>
<dbReference type="Proteomes" id="UP001215956">
    <property type="component" value="Unassembled WGS sequence"/>
</dbReference>
<evidence type="ECO:0000256" key="1">
    <source>
        <dbReference type="ARBA" id="ARBA00001936"/>
    </source>
</evidence>
<dbReference type="PANTHER" id="PTHR12112">
    <property type="entry name" value="BNIP - RELATED"/>
    <property type="match status" value="1"/>
</dbReference>
<evidence type="ECO:0000256" key="5">
    <source>
        <dbReference type="ARBA" id="ARBA00023211"/>
    </source>
</evidence>
<reference evidence="9 10" key="1">
    <citation type="submission" date="2023-03" db="EMBL/GenBank/DDBJ databases">
        <title>Whole genome sequencing of Methanotrichaceae archaeon M04Ac.</title>
        <authorList>
            <person name="Khomyakova M.A."/>
            <person name="Merkel A.Y."/>
            <person name="Slobodkin A.I."/>
        </authorList>
    </citation>
    <scope>NUCLEOTIDE SEQUENCE [LARGE SCALE GENOMIC DNA]</scope>
    <source>
        <strain evidence="9 10">M04Ac</strain>
    </source>
</reference>
<keyword evidence="10" id="KW-1185">Reference proteome</keyword>